<dbReference type="AlphaFoldDB" id="A0A9X2MKT5"/>
<dbReference type="Gene3D" id="1.10.10.60">
    <property type="entry name" value="Homeodomain-like"/>
    <property type="match status" value="2"/>
</dbReference>
<dbReference type="GO" id="GO:0043565">
    <property type="term" value="F:sequence-specific DNA binding"/>
    <property type="evidence" value="ECO:0007669"/>
    <property type="project" value="InterPro"/>
</dbReference>
<dbReference type="PRINTS" id="PR00032">
    <property type="entry name" value="HTHARAC"/>
</dbReference>
<dbReference type="PANTHER" id="PTHR43280:SF10">
    <property type="entry name" value="REGULATORY PROTEIN POCR"/>
    <property type="match status" value="1"/>
</dbReference>
<evidence type="ECO:0000256" key="4">
    <source>
        <dbReference type="PROSITE-ProRule" id="PRU00169"/>
    </source>
</evidence>
<dbReference type="InterPro" id="IPR018060">
    <property type="entry name" value="HTH_AraC"/>
</dbReference>
<evidence type="ECO:0000259" key="5">
    <source>
        <dbReference type="PROSITE" id="PS01124"/>
    </source>
</evidence>
<dbReference type="InterPro" id="IPR020449">
    <property type="entry name" value="Tscrpt_reg_AraC-type_HTH"/>
</dbReference>
<dbReference type="Gene3D" id="3.40.50.2300">
    <property type="match status" value="1"/>
</dbReference>
<dbReference type="PROSITE" id="PS00041">
    <property type="entry name" value="HTH_ARAC_FAMILY_1"/>
    <property type="match status" value="1"/>
</dbReference>
<dbReference type="InterPro" id="IPR009057">
    <property type="entry name" value="Homeodomain-like_sf"/>
</dbReference>
<dbReference type="SMART" id="SM00448">
    <property type="entry name" value="REC"/>
    <property type="match status" value="1"/>
</dbReference>
<dbReference type="PANTHER" id="PTHR43280">
    <property type="entry name" value="ARAC-FAMILY TRANSCRIPTIONAL REGULATOR"/>
    <property type="match status" value="1"/>
</dbReference>
<feature type="modified residue" description="4-aspartylphosphate" evidence="4">
    <location>
        <position position="59"/>
    </location>
</feature>
<dbReference type="PROSITE" id="PS01124">
    <property type="entry name" value="HTH_ARAC_FAMILY_2"/>
    <property type="match status" value="1"/>
</dbReference>
<keyword evidence="1" id="KW-0805">Transcription regulation</keyword>
<dbReference type="RefSeq" id="WP_257444340.1">
    <property type="nucleotide sequence ID" value="NZ_JANIPJ010000004.1"/>
</dbReference>
<dbReference type="SUPFAM" id="SSF46689">
    <property type="entry name" value="Homeodomain-like"/>
    <property type="match status" value="2"/>
</dbReference>
<keyword evidence="2" id="KW-0238">DNA-binding</keyword>
<evidence type="ECO:0000256" key="2">
    <source>
        <dbReference type="ARBA" id="ARBA00023125"/>
    </source>
</evidence>
<dbReference type="SUPFAM" id="SSF52172">
    <property type="entry name" value="CheY-like"/>
    <property type="match status" value="1"/>
</dbReference>
<dbReference type="Pfam" id="PF17853">
    <property type="entry name" value="GGDEF_2"/>
    <property type="match status" value="1"/>
</dbReference>
<organism evidence="7 8">
    <name type="scientific">Paenibacillus soyae</name>
    <dbReference type="NCBI Taxonomy" id="2969249"/>
    <lineage>
        <taxon>Bacteria</taxon>
        <taxon>Bacillati</taxon>
        <taxon>Bacillota</taxon>
        <taxon>Bacilli</taxon>
        <taxon>Bacillales</taxon>
        <taxon>Paenibacillaceae</taxon>
        <taxon>Paenibacillus</taxon>
    </lineage>
</organism>
<dbReference type="Proteomes" id="UP001141950">
    <property type="component" value="Unassembled WGS sequence"/>
</dbReference>
<evidence type="ECO:0000313" key="8">
    <source>
        <dbReference type="Proteomes" id="UP001141950"/>
    </source>
</evidence>
<name>A0A9X2MKT5_9BACL</name>
<dbReference type="PROSITE" id="PS50110">
    <property type="entry name" value="RESPONSE_REGULATORY"/>
    <property type="match status" value="1"/>
</dbReference>
<dbReference type="InterPro" id="IPR001789">
    <property type="entry name" value="Sig_transdc_resp-reg_receiver"/>
</dbReference>
<feature type="domain" description="Response regulatory" evidence="6">
    <location>
        <begin position="7"/>
        <end position="124"/>
    </location>
</feature>
<dbReference type="InterPro" id="IPR041522">
    <property type="entry name" value="CdaR_GGDEF"/>
</dbReference>
<evidence type="ECO:0000313" key="7">
    <source>
        <dbReference type="EMBL" id="MCR2803773.1"/>
    </source>
</evidence>
<feature type="domain" description="HTH araC/xylS-type" evidence="5">
    <location>
        <begin position="437"/>
        <end position="534"/>
    </location>
</feature>
<keyword evidence="4" id="KW-0597">Phosphoprotein</keyword>
<evidence type="ECO:0000256" key="3">
    <source>
        <dbReference type="ARBA" id="ARBA00023163"/>
    </source>
</evidence>
<comment type="caution">
    <text evidence="7">The sequence shown here is derived from an EMBL/GenBank/DDBJ whole genome shotgun (WGS) entry which is preliminary data.</text>
</comment>
<proteinExistence type="predicted"/>
<sequence>MNTNSWKMCVIDDVVAVIDGISRSVKWQEHGIELAGTATDGEEGLKLIEEVSPEIIITDIRMPKMDGLMLTERVRSILPSCKIIFITGFTDFEYAQQAIKLGAFDFLAKPFSLDEILDAVLKAKTVLEEERKEELARLELEQKVKTSLPMLRQEYMQLLLHHRGGEEKTWQRWDFLEIPLGKQNFVVMVLEMDDFAEKCEHIPIHQAELQRFSLQNIVEETIAGYTTGIVFRETMDRFVAVFNENEQYGSLMIAEKCCQNIERYTRFTVSIGLGLGVRDRSEISGSYGQAVAALSYHFYTGGNGVFGYHEVNTSEKRRPYCSVDMEKELLYSVRSGNSHKASELFMRIFADFEATDDMPDPEYFISFYYEMAYMMIRVLLEVVSQEEAAELVRGVRERNMTGITSLRKLQEKLLQLCWQICEMIERSRASEASVIIEESVRYIRDHLHEELTVQNQAKHVHLSGSYYANLFKKTMGLPFAQFVTQERMELAKKMLIDGHQVQEIAIATGYGDRRYFSEVFKKHIGITPSEFKQKYLPV</sequence>
<dbReference type="SMART" id="SM00342">
    <property type="entry name" value="HTH_ARAC"/>
    <property type="match status" value="1"/>
</dbReference>
<evidence type="ECO:0000259" key="6">
    <source>
        <dbReference type="PROSITE" id="PS50110"/>
    </source>
</evidence>
<evidence type="ECO:0000256" key="1">
    <source>
        <dbReference type="ARBA" id="ARBA00023015"/>
    </source>
</evidence>
<keyword evidence="3" id="KW-0804">Transcription</keyword>
<dbReference type="Pfam" id="PF12833">
    <property type="entry name" value="HTH_18"/>
    <property type="match status" value="1"/>
</dbReference>
<dbReference type="EMBL" id="JANIPJ010000004">
    <property type="protein sequence ID" value="MCR2803773.1"/>
    <property type="molecule type" value="Genomic_DNA"/>
</dbReference>
<dbReference type="CDD" id="cd17536">
    <property type="entry name" value="REC_YesN-like"/>
    <property type="match status" value="1"/>
</dbReference>
<keyword evidence="8" id="KW-1185">Reference proteome</keyword>
<reference evidence="7" key="1">
    <citation type="submission" date="2022-08" db="EMBL/GenBank/DDBJ databases">
        <title>The genomic sequence of strain Paenibacillus sp. SCIV0701.</title>
        <authorList>
            <person name="Zhao H."/>
        </authorList>
    </citation>
    <scope>NUCLEOTIDE SEQUENCE</scope>
    <source>
        <strain evidence="7">SCIV0701</strain>
    </source>
</reference>
<dbReference type="Pfam" id="PF00072">
    <property type="entry name" value="Response_reg"/>
    <property type="match status" value="1"/>
</dbReference>
<gene>
    <name evidence="7" type="ORF">NQZ67_07745</name>
</gene>
<dbReference type="GO" id="GO:0000160">
    <property type="term" value="P:phosphorelay signal transduction system"/>
    <property type="evidence" value="ECO:0007669"/>
    <property type="project" value="InterPro"/>
</dbReference>
<dbReference type="GO" id="GO:0003700">
    <property type="term" value="F:DNA-binding transcription factor activity"/>
    <property type="evidence" value="ECO:0007669"/>
    <property type="project" value="InterPro"/>
</dbReference>
<dbReference type="InterPro" id="IPR018062">
    <property type="entry name" value="HTH_AraC-typ_CS"/>
</dbReference>
<accession>A0A9X2MKT5</accession>
<protein>
    <submittedName>
        <fullName evidence="7">Response regulator</fullName>
    </submittedName>
</protein>
<dbReference type="InterPro" id="IPR011006">
    <property type="entry name" value="CheY-like_superfamily"/>
</dbReference>